<dbReference type="RefSeq" id="WP_190926127.1">
    <property type="nucleotide sequence ID" value="NZ_JACXAC010000005.1"/>
</dbReference>
<evidence type="ECO:0000313" key="1">
    <source>
        <dbReference type="EMBL" id="MBD2723434.1"/>
    </source>
</evidence>
<dbReference type="Proteomes" id="UP000606003">
    <property type="component" value="Unassembled WGS sequence"/>
</dbReference>
<comment type="caution">
    <text evidence="1">The sequence shown here is derived from an EMBL/GenBank/DDBJ whole genome shotgun (WGS) entry which is preliminary data.</text>
</comment>
<sequence length="177" mass="19482">MKNFTLLLSIALLSACSSDDKAASAQDGSIVIENDFESLVGWNTDPAALFRGKAHSGRYALKVDKDHEFSPTFDMALNYVSPKRVKSIHLEAWAMLPGEKSTGVLGIQVMEPETGKEIYGGGIRLAESVKKGNQWQKVEADYELPATITPTQHLRLALWRADASDQVMVDDVKMTIK</sequence>
<name>A0ABR8JZI7_9BACT</name>
<dbReference type="Gene3D" id="2.60.120.260">
    <property type="entry name" value="Galactose-binding domain-like"/>
    <property type="match status" value="1"/>
</dbReference>
<protein>
    <recommendedName>
        <fullName evidence="3">CBM-cenC domain-containing protein</fullName>
    </recommendedName>
</protein>
<keyword evidence="2" id="KW-1185">Reference proteome</keyword>
<evidence type="ECO:0008006" key="3">
    <source>
        <dbReference type="Google" id="ProtNLM"/>
    </source>
</evidence>
<proteinExistence type="predicted"/>
<evidence type="ECO:0000313" key="2">
    <source>
        <dbReference type="Proteomes" id="UP000606003"/>
    </source>
</evidence>
<dbReference type="PROSITE" id="PS51257">
    <property type="entry name" value="PROKAR_LIPOPROTEIN"/>
    <property type="match status" value="1"/>
</dbReference>
<dbReference type="EMBL" id="JACXAC010000005">
    <property type="protein sequence ID" value="MBD2723434.1"/>
    <property type="molecule type" value="Genomic_DNA"/>
</dbReference>
<accession>A0ABR8JZI7</accession>
<reference evidence="1 2" key="1">
    <citation type="submission" date="2020-09" db="EMBL/GenBank/DDBJ databases">
        <authorList>
            <person name="Kim M.K."/>
        </authorList>
    </citation>
    <scope>NUCLEOTIDE SEQUENCE [LARGE SCALE GENOMIC DNA]</scope>
    <source>
        <strain evidence="1 2">BT189</strain>
    </source>
</reference>
<organism evidence="1 2">
    <name type="scientific">Hymenobacter armeniacus</name>
    <dbReference type="NCBI Taxonomy" id="2771358"/>
    <lineage>
        <taxon>Bacteria</taxon>
        <taxon>Pseudomonadati</taxon>
        <taxon>Bacteroidota</taxon>
        <taxon>Cytophagia</taxon>
        <taxon>Cytophagales</taxon>
        <taxon>Hymenobacteraceae</taxon>
        <taxon>Hymenobacter</taxon>
    </lineage>
</organism>
<gene>
    <name evidence="1" type="ORF">IC234_14990</name>
</gene>